<dbReference type="Pfam" id="PF04023">
    <property type="entry name" value="FeoA"/>
    <property type="match status" value="1"/>
</dbReference>
<evidence type="ECO:0000256" key="1">
    <source>
        <dbReference type="ARBA" id="ARBA00023004"/>
    </source>
</evidence>
<keyword evidence="4" id="KW-1185">Reference proteome</keyword>
<gene>
    <name evidence="3" type="ORF">GCM10009118_15810</name>
</gene>
<proteinExistence type="predicted"/>
<dbReference type="Gene3D" id="2.30.30.90">
    <property type="match status" value="1"/>
</dbReference>
<organism evidence="3 4">
    <name type="scientific">Wandonia haliotis</name>
    <dbReference type="NCBI Taxonomy" id="574963"/>
    <lineage>
        <taxon>Bacteria</taxon>
        <taxon>Pseudomonadati</taxon>
        <taxon>Bacteroidota</taxon>
        <taxon>Flavobacteriia</taxon>
        <taxon>Flavobacteriales</taxon>
        <taxon>Crocinitomicaceae</taxon>
        <taxon>Wandonia</taxon>
    </lineage>
</organism>
<feature type="domain" description="Ferrous iron transporter FeoA-like" evidence="2">
    <location>
        <begin position="3"/>
        <end position="74"/>
    </location>
</feature>
<dbReference type="InterPro" id="IPR052713">
    <property type="entry name" value="FeoA"/>
</dbReference>
<protein>
    <submittedName>
        <fullName evidence="3">FeoA family protein</fullName>
    </submittedName>
</protein>
<dbReference type="InterPro" id="IPR008988">
    <property type="entry name" value="Transcriptional_repressor_C"/>
</dbReference>
<sequence>MKTVLSDLRKGDKAVITEITEGTSTLRLMELGLIPGAELRVVAVSPFGDPIAISLDDYSLSLRLHDAKQVVIERK</sequence>
<dbReference type="EMBL" id="BAAAFH010000008">
    <property type="protein sequence ID" value="GAA0875173.1"/>
    <property type="molecule type" value="Genomic_DNA"/>
</dbReference>
<evidence type="ECO:0000313" key="3">
    <source>
        <dbReference type="EMBL" id="GAA0875173.1"/>
    </source>
</evidence>
<dbReference type="SMART" id="SM00899">
    <property type="entry name" value="FeoA"/>
    <property type="match status" value="1"/>
</dbReference>
<dbReference type="Proteomes" id="UP001501126">
    <property type="component" value="Unassembled WGS sequence"/>
</dbReference>
<dbReference type="SUPFAM" id="SSF50037">
    <property type="entry name" value="C-terminal domain of transcriptional repressors"/>
    <property type="match status" value="1"/>
</dbReference>
<name>A0ABN1MPA6_9FLAO</name>
<comment type="caution">
    <text evidence="3">The sequence shown here is derived from an EMBL/GenBank/DDBJ whole genome shotgun (WGS) entry which is preliminary data.</text>
</comment>
<accession>A0ABN1MPA6</accession>
<dbReference type="InterPro" id="IPR038157">
    <property type="entry name" value="FeoA_core_dom"/>
</dbReference>
<dbReference type="PANTHER" id="PTHR42954">
    <property type="entry name" value="FE(2+) TRANSPORT PROTEIN A"/>
    <property type="match status" value="1"/>
</dbReference>
<dbReference type="RefSeq" id="WP_343786364.1">
    <property type="nucleotide sequence ID" value="NZ_BAAAFH010000008.1"/>
</dbReference>
<dbReference type="InterPro" id="IPR007167">
    <property type="entry name" value="Fe-transptr_FeoA-like"/>
</dbReference>
<evidence type="ECO:0000313" key="4">
    <source>
        <dbReference type="Proteomes" id="UP001501126"/>
    </source>
</evidence>
<dbReference type="PANTHER" id="PTHR42954:SF2">
    <property type="entry name" value="FE(2+) TRANSPORT PROTEIN A"/>
    <property type="match status" value="1"/>
</dbReference>
<keyword evidence="1" id="KW-0408">Iron</keyword>
<reference evidence="3 4" key="1">
    <citation type="journal article" date="2019" name="Int. J. Syst. Evol. Microbiol.">
        <title>The Global Catalogue of Microorganisms (GCM) 10K type strain sequencing project: providing services to taxonomists for standard genome sequencing and annotation.</title>
        <authorList>
            <consortium name="The Broad Institute Genomics Platform"/>
            <consortium name="The Broad Institute Genome Sequencing Center for Infectious Disease"/>
            <person name="Wu L."/>
            <person name="Ma J."/>
        </authorList>
    </citation>
    <scope>NUCLEOTIDE SEQUENCE [LARGE SCALE GENOMIC DNA]</scope>
    <source>
        <strain evidence="3 4">JCM 16083</strain>
    </source>
</reference>
<evidence type="ECO:0000259" key="2">
    <source>
        <dbReference type="SMART" id="SM00899"/>
    </source>
</evidence>